<evidence type="ECO:0000259" key="1">
    <source>
        <dbReference type="Pfam" id="PF03432"/>
    </source>
</evidence>
<dbReference type="InterPro" id="IPR005094">
    <property type="entry name" value="Endonuclease_MobA/VirD2"/>
</dbReference>
<organism evidence="2 3">
    <name type="scientific">Chryseobacterium turcicum</name>
    <dbReference type="NCBI Taxonomy" id="2898076"/>
    <lineage>
        <taxon>Bacteria</taxon>
        <taxon>Pseudomonadati</taxon>
        <taxon>Bacteroidota</taxon>
        <taxon>Flavobacteriia</taxon>
        <taxon>Flavobacteriales</taxon>
        <taxon>Weeksellaceae</taxon>
        <taxon>Chryseobacterium group</taxon>
        <taxon>Chryseobacterium</taxon>
    </lineage>
</organism>
<dbReference type="AlphaFoldDB" id="A0A9Q3V3E8"/>
<reference evidence="2" key="1">
    <citation type="submission" date="2021-11" db="EMBL/GenBank/DDBJ databases">
        <title>Description of novel Chryseobacterium species.</title>
        <authorList>
            <person name="Saticioglu I.B."/>
            <person name="Ay H."/>
            <person name="Altun S."/>
            <person name="Duman M."/>
        </authorList>
    </citation>
    <scope>NUCLEOTIDE SEQUENCE</scope>
    <source>
        <strain evidence="2">C-17</strain>
    </source>
</reference>
<sequence>MQDEKGYELCRNGVCGEDSKEILQEMKIIQDLNQNAQNKTFSLVLSPEKSEGQKLSNKELREITRDFMKKLNIDPEKQQFIAFVHTEKSHKHIHIIANRVQDNGKLISDHFIGKKAQWAAHEVAKENGLISAKEIMINKLQTIEQGKDLDRAVKNEILKKHEFVMNQNPKSMELYTKKMAELGVKVTPTINKQGQIQGHRMMDLATRKDFKASEVNRNLGLKKIMENGIPFQDSNLSFTKPLEIVQNVALKISTKIIKEIVKKTVSQGIGY</sequence>
<evidence type="ECO:0000313" key="3">
    <source>
        <dbReference type="Proteomes" id="UP001108025"/>
    </source>
</evidence>
<name>A0A9Q3V3E8_9FLAO</name>
<evidence type="ECO:0000313" key="2">
    <source>
        <dbReference type="EMBL" id="MCD1118104.1"/>
    </source>
</evidence>
<feature type="domain" description="MobA/VirD2-like nuclease" evidence="1">
    <location>
        <begin position="3"/>
        <end position="129"/>
    </location>
</feature>
<dbReference type="Proteomes" id="UP001108025">
    <property type="component" value="Unassembled WGS sequence"/>
</dbReference>
<keyword evidence="3" id="KW-1185">Reference proteome</keyword>
<dbReference type="Pfam" id="PF03432">
    <property type="entry name" value="Relaxase"/>
    <property type="match status" value="1"/>
</dbReference>
<comment type="caution">
    <text evidence="2">The sequence shown here is derived from an EMBL/GenBank/DDBJ whole genome shotgun (WGS) entry which is preliminary data.</text>
</comment>
<dbReference type="RefSeq" id="WP_230670402.1">
    <property type="nucleotide sequence ID" value="NZ_JAJNAY010000001.1"/>
</dbReference>
<accession>A0A9Q3V3E8</accession>
<proteinExistence type="predicted"/>
<protein>
    <submittedName>
        <fullName evidence="2">Relaxase/mobilization nuclease domain-containing protein</fullName>
    </submittedName>
</protein>
<gene>
    <name evidence="2" type="ORF">LO744_14675</name>
</gene>
<dbReference type="EMBL" id="JAJNAY010000001">
    <property type="protein sequence ID" value="MCD1118104.1"/>
    <property type="molecule type" value="Genomic_DNA"/>
</dbReference>